<gene>
    <name evidence="2" type="ORF">B0H64DRAFT_371898</name>
</gene>
<evidence type="ECO:0000313" key="3">
    <source>
        <dbReference type="Proteomes" id="UP001278766"/>
    </source>
</evidence>
<evidence type="ECO:0000313" key="2">
    <source>
        <dbReference type="EMBL" id="KAK3299569.1"/>
    </source>
</evidence>
<name>A0AAE0LWT4_9PEZI</name>
<dbReference type="Proteomes" id="UP001278766">
    <property type="component" value="Unassembled WGS sequence"/>
</dbReference>
<comment type="caution">
    <text evidence="2">The sequence shown here is derived from an EMBL/GenBank/DDBJ whole genome shotgun (WGS) entry which is preliminary data.</text>
</comment>
<feature type="signal peptide" evidence="1">
    <location>
        <begin position="1"/>
        <end position="17"/>
    </location>
</feature>
<dbReference type="GeneID" id="87839140"/>
<proteinExistence type="predicted"/>
<organism evidence="2 3">
    <name type="scientific">Chaetomium fimeti</name>
    <dbReference type="NCBI Taxonomy" id="1854472"/>
    <lineage>
        <taxon>Eukaryota</taxon>
        <taxon>Fungi</taxon>
        <taxon>Dikarya</taxon>
        <taxon>Ascomycota</taxon>
        <taxon>Pezizomycotina</taxon>
        <taxon>Sordariomycetes</taxon>
        <taxon>Sordariomycetidae</taxon>
        <taxon>Sordariales</taxon>
        <taxon>Chaetomiaceae</taxon>
        <taxon>Chaetomium</taxon>
    </lineage>
</organism>
<dbReference type="AlphaFoldDB" id="A0AAE0LWT4"/>
<dbReference type="EMBL" id="JAUEPN010000002">
    <property type="protein sequence ID" value="KAK3299569.1"/>
    <property type="molecule type" value="Genomic_DNA"/>
</dbReference>
<accession>A0AAE0LWT4</accession>
<protein>
    <submittedName>
        <fullName evidence="2">Uncharacterized protein</fullName>
    </submittedName>
</protein>
<keyword evidence="3" id="KW-1185">Reference proteome</keyword>
<evidence type="ECO:0000256" key="1">
    <source>
        <dbReference type="SAM" id="SignalP"/>
    </source>
</evidence>
<feature type="chain" id="PRO_5042025916" evidence="1">
    <location>
        <begin position="18"/>
        <end position="100"/>
    </location>
</feature>
<dbReference type="RefSeq" id="XP_062663083.1">
    <property type="nucleotide sequence ID" value="XM_062802192.1"/>
</dbReference>
<keyword evidence="1" id="KW-0732">Signal</keyword>
<reference evidence="2" key="2">
    <citation type="submission" date="2023-06" db="EMBL/GenBank/DDBJ databases">
        <authorList>
            <consortium name="Lawrence Berkeley National Laboratory"/>
            <person name="Haridas S."/>
            <person name="Hensen N."/>
            <person name="Bonometti L."/>
            <person name="Westerberg I."/>
            <person name="Brannstrom I.O."/>
            <person name="Guillou S."/>
            <person name="Cros-Aarteil S."/>
            <person name="Calhoun S."/>
            <person name="Kuo A."/>
            <person name="Mondo S."/>
            <person name="Pangilinan J."/>
            <person name="Riley R."/>
            <person name="Labutti K."/>
            <person name="Andreopoulos B."/>
            <person name="Lipzen A."/>
            <person name="Chen C."/>
            <person name="Yanf M."/>
            <person name="Daum C."/>
            <person name="Ng V."/>
            <person name="Clum A."/>
            <person name="Steindorff A."/>
            <person name="Ohm R."/>
            <person name="Martin F."/>
            <person name="Silar P."/>
            <person name="Natvig D."/>
            <person name="Lalanne C."/>
            <person name="Gautier V."/>
            <person name="Ament-Velasquez S.L."/>
            <person name="Kruys A."/>
            <person name="Hutchinson M.I."/>
            <person name="Powell A.J."/>
            <person name="Barry K."/>
            <person name="Miller A.N."/>
            <person name="Grigoriev I.V."/>
            <person name="Debuchy R."/>
            <person name="Gladieux P."/>
            <person name="Thoren M.H."/>
            <person name="Johannesson H."/>
        </authorList>
    </citation>
    <scope>NUCLEOTIDE SEQUENCE</scope>
    <source>
        <strain evidence="2">CBS 168.71</strain>
    </source>
</reference>
<sequence>MKAVSTILLTLATLAFAAPNPNANADTLSTRQNQLGCTYDCQCQDGFGDVFVPINEECCQSDISEDGKNCNIPFHPLAQIYAGCCKLMPGRPVCLWLDER</sequence>
<reference evidence="2" key="1">
    <citation type="journal article" date="2023" name="Mol. Phylogenet. Evol.">
        <title>Genome-scale phylogeny and comparative genomics of the fungal order Sordariales.</title>
        <authorList>
            <person name="Hensen N."/>
            <person name="Bonometti L."/>
            <person name="Westerberg I."/>
            <person name="Brannstrom I.O."/>
            <person name="Guillou S."/>
            <person name="Cros-Aarteil S."/>
            <person name="Calhoun S."/>
            <person name="Haridas S."/>
            <person name="Kuo A."/>
            <person name="Mondo S."/>
            <person name="Pangilinan J."/>
            <person name="Riley R."/>
            <person name="LaButti K."/>
            <person name="Andreopoulos B."/>
            <person name="Lipzen A."/>
            <person name="Chen C."/>
            <person name="Yan M."/>
            <person name="Daum C."/>
            <person name="Ng V."/>
            <person name="Clum A."/>
            <person name="Steindorff A."/>
            <person name="Ohm R.A."/>
            <person name="Martin F."/>
            <person name="Silar P."/>
            <person name="Natvig D.O."/>
            <person name="Lalanne C."/>
            <person name="Gautier V."/>
            <person name="Ament-Velasquez S.L."/>
            <person name="Kruys A."/>
            <person name="Hutchinson M.I."/>
            <person name="Powell A.J."/>
            <person name="Barry K."/>
            <person name="Miller A.N."/>
            <person name="Grigoriev I.V."/>
            <person name="Debuchy R."/>
            <person name="Gladieux P."/>
            <person name="Hiltunen Thoren M."/>
            <person name="Johannesson H."/>
        </authorList>
    </citation>
    <scope>NUCLEOTIDE SEQUENCE</scope>
    <source>
        <strain evidence="2">CBS 168.71</strain>
    </source>
</reference>